<comment type="caution">
    <text evidence="2">The sequence shown here is derived from an EMBL/GenBank/DDBJ whole genome shotgun (WGS) entry which is preliminary data.</text>
</comment>
<dbReference type="SUPFAM" id="SSF47413">
    <property type="entry name" value="lambda repressor-like DNA-binding domains"/>
    <property type="match status" value="1"/>
</dbReference>
<evidence type="ECO:0000259" key="1">
    <source>
        <dbReference type="PROSITE" id="PS50943"/>
    </source>
</evidence>
<gene>
    <name evidence="2" type="ORF">PGRAN_14842</name>
</gene>
<reference evidence="2 3" key="1">
    <citation type="journal article" date="2014" name="Int. J. Syst. Evol. Microbiol.">
        <title>Listeria floridensis sp. nov., Listeria aquatica sp. nov., Listeria cornellensis sp. nov., Listeria riparia sp. nov. and Listeria grandensis sp. nov., from agricultural and natural environments.</title>
        <authorList>
            <person name="den Bakker H.C."/>
            <person name="Warchocki S."/>
            <person name="Wright E.M."/>
            <person name="Allred A.F."/>
            <person name="Ahlstrom C."/>
            <person name="Manuel C.S."/>
            <person name="Stasiewicz M.J."/>
            <person name="Burrell A."/>
            <person name="Roof S."/>
            <person name="Strawn L."/>
            <person name="Fortes E.D."/>
            <person name="Nightingale K.K."/>
            <person name="Kephart D."/>
            <person name="Wiedmann M."/>
        </authorList>
    </citation>
    <scope>NUCLEOTIDE SEQUENCE [LARGE SCALE GENOMIC DNA]</scope>
    <source>
        <strain evidence="3">FSL F6-971</strain>
    </source>
</reference>
<keyword evidence="3" id="KW-1185">Reference proteome</keyword>
<feature type="domain" description="HTH cro/C1-type" evidence="1">
    <location>
        <begin position="35"/>
        <end position="91"/>
    </location>
</feature>
<dbReference type="EMBL" id="AODD01000030">
    <property type="protein sequence ID" value="EUJ20055.1"/>
    <property type="molecule type" value="Genomic_DNA"/>
</dbReference>
<dbReference type="RefSeq" id="WP_206537379.1">
    <property type="nucleotide sequence ID" value="NZ_AODD01000030.1"/>
</dbReference>
<dbReference type="PROSITE" id="PS50943">
    <property type="entry name" value="HTH_CROC1"/>
    <property type="match status" value="1"/>
</dbReference>
<protein>
    <submittedName>
        <fullName evidence="2">Putative Xre family DNA-binding protein</fullName>
    </submittedName>
</protein>
<dbReference type="InterPro" id="IPR010982">
    <property type="entry name" value="Lambda_DNA-bd_dom_sf"/>
</dbReference>
<name>W7B4D7_9LIST</name>
<dbReference type="GO" id="GO:0003677">
    <property type="term" value="F:DNA binding"/>
    <property type="evidence" value="ECO:0007669"/>
    <property type="project" value="UniProtKB-KW"/>
</dbReference>
<dbReference type="STRING" id="1265819.PGRAN_14842"/>
<accession>W7B4D7</accession>
<proteinExistence type="predicted"/>
<evidence type="ECO:0000313" key="3">
    <source>
        <dbReference type="Proteomes" id="UP000019253"/>
    </source>
</evidence>
<dbReference type="AlphaFoldDB" id="W7B4D7"/>
<dbReference type="Gene3D" id="1.10.260.40">
    <property type="entry name" value="lambda repressor-like DNA-binding domains"/>
    <property type="match status" value="1"/>
</dbReference>
<dbReference type="InterPro" id="IPR001387">
    <property type="entry name" value="Cro/C1-type_HTH"/>
</dbReference>
<dbReference type="Pfam" id="PF13443">
    <property type="entry name" value="HTH_26"/>
    <property type="match status" value="1"/>
</dbReference>
<dbReference type="Proteomes" id="UP000019253">
    <property type="component" value="Unassembled WGS sequence"/>
</dbReference>
<keyword evidence="2" id="KW-0238">DNA-binding</keyword>
<organism evidence="2 3">
    <name type="scientific">Listeria grandensis FSL F6-0971</name>
    <dbReference type="NCBI Taxonomy" id="1265819"/>
    <lineage>
        <taxon>Bacteria</taxon>
        <taxon>Bacillati</taxon>
        <taxon>Bacillota</taxon>
        <taxon>Bacilli</taxon>
        <taxon>Bacillales</taxon>
        <taxon>Listeriaceae</taxon>
        <taxon>Listeria</taxon>
    </lineage>
</organism>
<sequence length="99" mass="11630">MPIMAMILNIVYYIMPKKGNGERYDILVKEIKIHINDLLSKHDISLNKLARESNIEPARLWELANYKRKTINMGYLIRIAETLEIDDITEIITIEEVEE</sequence>
<evidence type="ECO:0000313" key="2">
    <source>
        <dbReference type="EMBL" id="EUJ20055.1"/>
    </source>
</evidence>